<dbReference type="Gene3D" id="3.40.50.150">
    <property type="entry name" value="Vaccinia Virus protein VP39"/>
    <property type="match status" value="1"/>
</dbReference>
<evidence type="ECO:0000313" key="2">
    <source>
        <dbReference type="EMBL" id="CAE8648823.1"/>
    </source>
</evidence>
<protein>
    <recommendedName>
        <fullName evidence="4">Calmodulin-lysine N-methyltransferase</fullName>
    </recommendedName>
</protein>
<reference evidence="2" key="1">
    <citation type="submission" date="2021-02" db="EMBL/GenBank/DDBJ databases">
        <authorList>
            <person name="Dougan E. K."/>
            <person name="Rhodes N."/>
            <person name="Thang M."/>
            <person name="Chan C."/>
        </authorList>
    </citation>
    <scope>NUCLEOTIDE SEQUENCE</scope>
</reference>
<name>A0A813IES9_POLGL</name>
<evidence type="ECO:0000313" key="3">
    <source>
        <dbReference type="Proteomes" id="UP000626109"/>
    </source>
</evidence>
<comment type="caution">
    <text evidence="2">The sequence shown here is derived from an EMBL/GenBank/DDBJ whole genome shotgun (WGS) entry which is preliminary data.</text>
</comment>
<dbReference type="Pfam" id="PF10294">
    <property type="entry name" value="Methyltransf_16"/>
    <property type="match status" value="1"/>
</dbReference>
<dbReference type="Proteomes" id="UP000626109">
    <property type="component" value="Unassembled WGS sequence"/>
</dbReference>
<dbReference type="SUPFAM" id="SSF53335">
    <property type="entry name" value="S-adenosyl-L-methionine-dependent methyltransferases"/>
    <property type="match status" value="1"/>
</dbReference>
<dbReference type="AlphaFoldDB" id="A0A813IES9"/>
<accession>A0A813IES9</accession>
<sequence length="307" mass="33062">MSDDDGSGSEWGAPDLFPEDPDQVQGKLQPQLAIDQLPSLPMLFDLEEHQILMMPLEGADGASVSGQVWQSSLIISRAMLHQWPADVIGKGVLELGAGQGFPGILASKMGAKSVTFGDCARASLQGLRVNLRANFSAGEINETSEEPSMAAWEFAAGAGGAADVRIRRHLWEDDMASRNGELPPRHWSNDAWASSPEAAPTLGAGERFDTIIASDVLYFSSQVLPLLASLAYRLTPGGVGILVLPERNSGVFESFLETLPAHNLLLISNVAASLDSKDVHYREKGRLHETSHCRGIRLLRIINQATS</sequence>
<dbReference type="PANTHER" id="PTHR14614">
    <property type="entry name" value="HEPATOCELLULAR CARCINOMA-ASSOCIATED ANTIGEN"/>
    <property type="match status" value="1"/>
</dbReference>
<dbReference type="EMBL" id="CAJNNW010006988">
    <property type="protein sequence ID" value="CAE8648823.1"/>
    <property type="molecule type" value="Genomic_DNA"/>
</dbReference>
<gene>
    <name evidence="2" type="ORF">PGLA2088_LOCUS6902</name>
</gene>
<proteinExistence type="predicted"/>
<dbReference type="InterPro" id="IPR019410">
    <property type="entry name" value="Methyltransf_16"/>
</dbReference>
<organism evidence="2 3">
    <name type="scientific">Polarella glacialis</name>
    <name type="common">Dinoflagellate</name>
    <dbReference type="NCBI Taxonomy" id="89957"/>
    <lineage>
        <taxon>Eukaryota</taxon>
        <taxon>Sar</taxon>
        <taxon>Alveolata</taxon>
        <taxon>Dinophyceae</taxon>
        <taxon>Suessiales</taxon>
        <taxon>Suessiaceae</taxon>
        <taxon>Polarella</taxon>
    </lineage>
</organism>
<dbReference type="InterPro" id="IPR029063">
    <property type="entry name" value="SAM-dependent_MTases_sf"/>
</dbReference>
<evidence type="ECO:0008006" key="4">
    <source>
        <dbReference type="Google" id="ProtNLM"/>
    </source>
</evidence>
<feature type="region of interest" description="Disordered" evidence="1">
    <location>
        <begin position="1"/>
        <end position="27"/>
    </location>
</feature>
<evidence type="ECO:0000256" key="1">
    <source>
        <dbReference type="SAM" id="MobiDB-lite"/>
    </source>
</evidence>